<dbReference type="AlphaFoldDB" id="A0A9Q1EBB1"/>
<feature type="region of interest" description="Disordered" evidence="1">
    <location>
        <begin position="1"/>
        <end position="118"/>
    </location>
</feature>
<organism evidence="2 3">
    <name type="scientific">Synaphobranchus kaupii</name>
    <name type="common">Kaup's arrowtooth eel</name>
    <dbReference type="NCBI Taxonomy" id="118154"/>
    <lineage>
        <taxon>Eukaryota</taxon>
        <taxon>Metazoa</taxon>
        <taxon>Chordata</taxon>
        <taxon>Craniata</taxon>
        <taxon>Vertebrata</taxon>
        <taxon>Euteleostomi</taxon>
        <taxon>Actinopterygii</taxon>
        <taxon>Neopterygii</taxon>
        <taxon>Teleostei</taxon>
        <taxon>Anguilliformes</taxon>
        <taxon>Synaphobranchidae</taxon>
        <taxon>Synaphobranchus</taxon>
    </lineage>
</organism>
<protein>
    <submittedName>
        <fullName evidence="2">Uncharacterized protein</fullName>
    </submittedName>
</protein>
<dbReference type="Proteomes" id="UP001152622">
    <property type="component" value="Chromosome 20"/>
</dbReference>
<name>A0A9Q1EBB1_SYNKA</name>
<feature type="compositionally biased region" description="Polar residues" evidence="1">
    <location>
        <begin position="70"/>
        <end position="79"/>
    </location>
</feature>
<reference evidence="2" key="1">
    <citation type="journal article" date="2023" name="Science">
        <title>Genome structures resolve the early diversification of teleost fishes.</title>
        <authorList>
            <person name="Parey E."/>
            <person name="Louis A."/>
            <person name="Montfort J."/>
            <person name="Bouchez O."/>
            <person name="Roques C."/>
            <person name="Iampietro C."/>
            <person name="Lluch J."/>
            <person name="Castinel A."/>
            <person name="Donnadieu C."/>
            <person name="Desvignes T."/>
            <person name="Floi Bucao C."/>
            <person name="Jouanno E."/>
            <person name="Wen M."/>
            <person name="Mejri S."/>
            <person name="Dirks R."/>
            <person name="Jansen H."/>
            <person name="Henkel C."/>
            <person name="Chen W.J."/>
            <person name="Zahm M."/>
            <person name="Cabau C."/>
            <person name="Klopp C."/>
            <person name="Thompson A.W."/>
            <person name="Robinson-Rechavi M."/>
            <person name="Braasch I."/>
            <person name="Lecointre G."/>
            <person name="Bobe J."/>
            <person name="Postlethwait J.H."/>
            <person name="Berthelot C."/>
            <person name="Roest Crollius H."/>
            <person name="Guiguen Y."/>
        </authorList>
    </citation>
    <scope>NUCLEOTIDE SEQUENCE</scope>
    <source>
        <strain evidence="2">WJC10195</strain>
    </source>
</reference>
<keyword evidence="3" id="KW-1185">Reference proteome</keyword>
<proteinExistence type="predicted"/>
<evidence type="ECO:0000256" key="1">
    <source>
        <dbReference type="SAM" id="MobiDB-lite"/>
    </source>
</evidence>
<evidence type="ECO:0000313" key="2">
    <source>
        <dbReference type="EMBL" id="KAJ8335617.1"/>
    </source>
</evidence>
<evidence type="ECO:0000313" key="3">
    <source>
        <dbReference type="Proteomes" id="UP001152622"/>
    </source>
</evidence>
<sequence length="134" mass="14771">MFIIPVPLDPSSSCYSQYSQDSGREKTRTANVRVTRSLALREPKSWRRAGTVGAPLQQNPHRSNPDEAQPSPTRGQVPSQGVGRGTKRSRAAYESPQTRGNKQRAQNNLSVRLQPGRNVLRSARLRHAVAFAGP</sequence>
<accession>A0A9Q1EBB1</accession>
<dbReference type="EMBL" id="JAINUF010000020">
    <property type="protein sequence ID" value="KAJ8335617.1"/>
    <property type="molecule type" value="Genomic_DNA"/>
</dbReference>
<gene>
    <name evidence="2" type="ORF">SKAU_G00389590</name>
</gene>
<feature type="compositionally biased region" description="Low complexity" evidence="1">
    <location>
        <begin position="11"/>
        <end position="21"/>
    </location>
</feature>
<feature type="compositionally biased region" description="Polar residues" evidence="1">
    <location>
        <begin position="95"/>
        <end position="111"/>
    </location>
</feature>
<comment type="caution">
    <text evidence="2">The sequence shown here is derived from an EMBL/GenBank/DDBJ whole genome shotgun (WGS) entry which is preliminary data.</text>
</comment>